<dbReference type="Proteomes" id="UP000044071">
    <property type="component" value="Unassembled WGS sequence"/>
</dbReference>
<name>A0A078KU82_9GAMM</name>
<dbReference type="OrthoDB" id="5694214at2"/>
<evidence type="ECO:0000313" key="3">
    <source>
        <dbReference type="Proteomes" id="UP000044071"/>
    </source>
</evidence>
<evidence type="ECO:0000256" key="1">
    <source>
        <dbReference type="SAM" id="SignalP"/>
    </source>
</evidence>
<reference evidence="2 3" key="1">
    <citation type="submission" date="2014-06" db="EMBL/GenBank/DDBJ databases">
        <authorList>
            <person name="Urmite Genomes Urmite Genomes"/>
        </authorList>
    </citation>
    <scope>NUCLEOTIDE SEQUENCE [LARGE SCALE GENOMIC DNA]</scope>
</reference>
<evidence type="ECO:0000313" key="2">
    <source>
        <dbReference type="EMBL" id="CDZ76542.1"/>
    </source>
</evidence>
<proteinExistence type="predicted"/>
<dbReference type="PROSITE" id="PS51257">
    <property type="entry name" value="PROKAR_LIPOPROTEIN"/>
    <property type="match status" value="1"/>
</dbReference>
<dbReference type="STRING" id="1034943.BN59_00816"/>
<feature type="signal peptide" evidence="1">
    <location>
        <begin position="1"/>
        <end position="20"/>
    </location>
</feature>
<accession>A0A078KU82</accession>
<sequence>MKVRKSGIVLILMLCLGFTACKELDQTPTSASGEEAITGTEGEANKPLKINSNKKYVKHRQVNRRVIHRIHRLHRA</sequence>
<dbReference type="EMBL" id="CCSB01000001">
    <property type="protein sequence ID" value="CDZ76542.1"/>
    <property type="molecule type" value="Genomic_DNA"/>
</dbReference>
<dbReference type="RefSeq" id="WP_043873059.1">
    <property type="nucleotide sequence ID" value="NZ_CCVW01000001.1"/>
</dbReference>
<gene>
    <name evidence="2" type="ORF">BN59_00816</name>
</gene>
<organism evidence="2 3">
    <name type="scientific">Legionella massiliensis</name>
    <dbReference type="NCBI Taxonomy" id="1034943"/>
    <lineage>
        <taxon>Bacteria</taxon>
        <taxon>Pseudomonadati</taxon>
        <taxon>Pseudomonadota</taxon>
        <taxon>Gammaproteobacteria</taxon>
        <taxon>Legionellales</taxon>
        <taxon>Legionellaceae</taxon>
        <taxon>Legionella</taxon>
    </lineage>
</organism>
<keyword evidence="3" id="KW-1185">Reference proteome</keyword>
<feature type="chain" id="PRO_5009744008" evidence="1">
    <location>
        <begin position="21"/>
        <end position="76"/>
    </location>
</feature>
<keyword evidence="1" id="KW-0732">Signal</keyword>
<dbReference type="AlphaFoldDB" id="A0A078KU82"/>
<protein>
    <submittedName>
        <fullName evidence="2">Uncharacterized protein</fullName>
    </submittedName>
</protein>